<dbReference type="InterPro" id="IPR050153">
    <property type="entry name" value="Metal_Ion_Import_ABC"/>
</dbReference>
<evidence type="ECO:0000256" key="2">
    <source>
        <dbReference type="ARBA" id="ARBA00022448"/>
    </source>
</evidence>
<keyword evidence="7" id="KW-1185">Reference proteome</keyword>
<keyword evidence="4 6" id="KW-0067">ATP-binding</keyword>
<feature type="domain" description="ABC transporter" evidence="5">
    <location>
        <begin position="6"/>
        <end position="254"/>
    </location>
</feature>
<evidence type="ECO:0000313" key="6">
    <source>
        <dbReference type="EMBL" id="GAA1827169.1"/>
    </source>
</evidence>
<dbReference type="SUPFAM" id="SSF52540">
    <property type="entry name" value="P-loop containing nucleoside triphosphate hydrolases"/>
    <property type="match status" value="1"/>
</dbReference>
<dbReference type="Proteomes" id="UP001501746">
    <property type="component" value="Unassembled WGS sequence"/>
</dbReference>
<evidence type="ECO:0000256" key="3">
    <source>
        <dbReference type="ARBA" id="ARBA00022741"/>
    </source>
</evidence>
<evidence type="ECO:0000256" key="4">
    <source>
        <dbReference type="ARBA" id="ARBA00022840"/>
    </source>
</evidence>
<dbReference type="PANTHER" id="PTHR42734">
    <property type="entry name" value="METAL TRANSPORT SYSTEM ATP-BINDING PROTEIN TM_0124-RELATED"/>
    <property type="match status" value="1"/>
</dbReference>
<dbReference type="InterPro" id="IPR003593">
    <property type="entry name" value="AAA+_ATPase"/>
</dbReference>
<reference evidence="6 7" key="1">
    <citation type="journal article" date="2019" name="Int. J. Syst. Evol. Microbiol.">
        <title>The Global Catalogue of Microorganisms (GCM) 10K type strain sequencing project: providing services to taxonomists for standard genome sequencing and annotation.</title>
        <authorList>
            <consortium name="The Broad Institute Genomics Platform"/>
            <consortium name="The Broad Institute Genome Sequencing Center for Infectious Disease"/>
            <person name="Wu L."/>
            <person name="Ma J."/>
        </authorList>
    </citation>
    <scope>NUCLEOTIDE SEQUENCE [LARGE SCALE GENOMIC DNA]</scope>
    <source>
        <strain evidence="6 7">JCM 14323</strain>
    </source>
</reference>
<dbReference type="PANTHER" id="PTHR42734:SF5">
    <property type="entry name" value="IRON TRANSPORT SYSTEM ATP-BINDING PROTEIN HI_0361-RELATED"/>
    <property type="match status" value="1"/>
</dbReference>
<comment type="similarity">
    <text evidence="1">Belongs to the ABC transporter superfamily.</text>
</comment>
<sequence length="271" mass="28911">MTENVVRLDDATFTYPGGSSVGGFDFAIGRGEAVALIGPNGAGKSTLLRGILGLVPLTHGRMSLGEPVGEASGPMADAAARPVTAKHSDRGMLGFLPQSMEFDLDFPISLEQVVMQGRYRRLGLLRWPGRADRAAVRHALETVGLEELAATRFGQLSGGQRQRGLLARALAAEPELLLLDEPFNGLDQPNRDALVATLRRLKRDGVAVLVSTHDLELAQQVCDLVLLVNGGQLSFGPVADVLTLGNVQRCFDGVEVEIDEHTLVVPGHEGH</sequence>
<keyword evidence="3" id="KW-0547">Nucleotide-binding</keyword>
<dbReference type="InterPro" id="IPR027417">
    <property type="entry name" value="P-loop_NTPase"/>
</dbReference>
<evidence type="ECO:0000256" key="1">
    <source>
        <dbReference type="ARBA" id="ARBA00005417"/>
    </source>
</evidence>
<protein>
    <submittedName>
        <fullName evidence="6">Manganese/iron ABC transporter ATP-binding protein</fullName>
    </submittedName>
</protein>
<name>A0ABN2MH54_9MICO</name>
<keyword evidence="2" id="KW-0813">Transport</keyword>
<dbReference type="Pfam" id="PF00005">
    <property type="entry name" value="ABC_tran"/>
    <property type="match status" value="1"/>
</dbReference>
<evidence type="ECO:0000313" key="7">
    <source>
        <dbReference type="Proteomes" id="UP001501746"/>
    </source>
</evidence>
<dbReference type="Gene3D" id="3.40.50.300">
    <property type="entry name" value="P-loop containing nucleotide triphosphate hydrolases"/>
    <property type="match status" value="1"/>
</dbReference>
<comment type="caution">
    <text evidence="6">The sequence shown here is derived from an EMBL/GenBank/DDBJ whole genome shotgun (WGS) entry which is preliminary data.</text>
</comment>
<accession>A0ABN2MH54</accession>
<dbReference type="InterPro" id="IPR003439">
    <property type="entry name" value="ABC_transporter-like_ATP-bd"/>
</dbReference>
<gene>
    <name evidence="6" type="ORF">GCM10009750_08300</name>
</gene>
<evidence type="ECO:0000259" key="5">
    <source>
        <dbReference type="PROSITE" id="PS50893"/>
    </source>
</evidence>
<dbReference type="EMBL" id="BAAANK010000002">
    <property type="protein sequence ID" value="GAA1827169.1"/>
    <property type="molecule type" value="Genomic_DNA"/>
</dbReference>
<dbReference type="RefSeq" id="WP_157427224.1">
    <property type="nucleotide sequence ID" value="NZ_BAAANK010000002.1"/>
</dbReference>
<dbReference type="GO" id="GO:0005524">
    <property type="term" value="F:ATP binding"/>
    <property type="evidence" value="ECO:0007669"/>
    <property type="project" value="UniProtKB-KW"/>
</dbReference>
<proteinExistence type="inferred from homology"/>
<dbReference type="SMART" id="SM00382">
    <property type="entry name" value="AAA"/>
    <property type="match status" value="1"/>
</dbReference>
<dbReference type="PROSITE" id="PS50893">
    <property type="entry name" value="ABC_TRANSPORTER_2"/>
    <property type="match status" value="1"/>
</dbReference>
<organism evidence="6 7">
    <name type="scientific">Agromyces salentinus</name>
    <dbReference type="NCBI Taxonomy" id="269421"/>
    <lineage>
        <taxon>Bacteria</taxon>
        <taxon>Bacillati</taxon>
        <taxon>Actinomycetota</taxon>
        <taxon>Actinomycetes</taxon>
        <taxon>Micrococcales</taxon>
        <taxon>Microbacteriaceae</taxon>
        <taxon>Agromyces</taxon>
    </lineage>
</organism>